<sequence length="177" mass="19111">METISGIIYALARMMAIAGGIVLAAITVLTVVSVTGRSLVPIGLAPVPGDFELVEAGTAFAVFAFLPWCQLNRGHATVDLFTSYLSAGANRWIDLVAEILMTLTLLVLTWRLAYGMADKLRYGETTFILQFPVWWGFAAAMVGAVVAVIISLYMTAMRVREVATGRTLFTQRHGGGH</sequence>
<feature type="transmembrane region" description="Helical" evidence="7">
    <location>
        <begin position="133"/>
        <end position="156"/>
    </location>
</feature>
<evidence type="ECO:0000256" key="5">
    <source>
        <dbReference type="ARBA" id="ARBA00022989"/>
    </source>
</evidence>
<organism evidence="9 10">
    <name type="scientific">Nitratireductor arenosus</name>
    <dbReference type="NCBI Taxonomy" id="2682096"/>
    <lineage>
        <taxon>Bacteria</taxon>
        <taxon>Pseudomonadati</taxon>
        <taxon>Pseudomonadota</taxon>
        <taxon>Alphaproteobacteria</taxon>
        <taxon>Hyphomicrobiales</taxon>
        <taxon>Phyllobacteriaceae</taxon>
        <taxon>Nitratireductor</taxon>
    </lineage>
</organism>
<evidence type="ECO:0000256" key="6">
    <source>
        <dbReference type="ARBA" id="ARBA00023136"/>
    </source>
</evidence>
<feature type="transmembrane region" description="Helical" evidence="7">
    <location>
        <begin position="92"/>
        <end position="113"/>
    </location>
</feature>
<evidence type="ECO:0000313" key="10">
    <source>
        <dbReference type="Proteomes" id="UP000463224"/>
    </source>
</evidence>
<keyword evidence="4 7" id="KW-0812">Transmembrane</keyword>
<dbReference type="InterPro" id="IPR055348">
    <property type="entry name" value="DctQ"/>
</dbReference>
<comment type="subunit">
    <text evidence="7">The complex comprises the extracytoplasmic solute receptor protein and the two transmembrane proteins.</text>
</comment>
<dbReference type="GO" id="GO:0005886">
    <property type="term" value="C:plasma membrane"/>
    <property type="evidence" value="ECO:0007669"/>
    <property type="project" value="UniProtKB-SubCell"/>
</dbReference>
<protein>
    <recommendedName>
        <fullName evidence="7">TRAP transporter small permease protein</fullName>
    </recommendedName>
</protein>
<name>A0A844QHZ1_9HYPH</name>
<dbReference type="Proteomes" id="UP000463224">
    <property type="component" value="Unassembled WGS sequence"/>
</dbReference>
<keyword evidence="6 7" id="KW-0472">Membrane</keyword>
<comment type="similarity">
    <text evidence="7">Belongs to the TRAP transporter small permease family.</text>
</comment>
<proteinExistence type="inferred from homology"/>
<reference evidence="9 10" key="1">
    <citation type="submission" date="2019-12" db="EMBL/GenBank/DDBJ databases">
        <title>Nitratireductor arenosus sp. nov., Isolated from sea sand, Jeju island, South Korea.</title>
        <authorList>
            <person name="Kim W."/>
        </authorList>
    </citation>
    <scope>NUCLEOTIDE SEQUENCE [LARGE SCALE GENOMIC DNA]</scope>
    <source>
        <strain evidence="9 10">CAU 1489</strain>
    </source>
</reference>
<evidence type="ECO:0000256" key="4">
    <source>
        <dbReference type="ARBA" id="ARBA00022692"/>
    </source>
</evidence>
<comment type="subcellular location">
    <subcellularLocation>
        <location evidence="7">Cell inner membrane</location>
        <topology evidence="7">Multi-pass membrane protein</topology>
    </subcellularLocation>
    <subcellularLocation>
        <location evidence="1">Cell membrane</location>
        <topology evidence="1">Multi-pass membrane protein</topology>
    </subcellularLocation>
</comment>
<evidence type="ECO:0000259" key="8">
    <source>
        <dbReference type="Pfam" id="PF04290"/>
    </source>
</evidence>
<evidence type="ECO:0000256" key="2">
    <source>
        <dbReference type="ARBA" id="ARBA00022448"/>
    </source>
</evidence>
<dbReference type="GO" id="GO:0022857">
    <property type="term" value="F:transmembrane transporter activity"/>
    <property type="evidence" value="ECO:0007669"/>
    <property type="project" value="UniProtKB-UniRule"/>
</dbReference>
<feature type="transmembrane region" description="Helical" evidence="7">
    <location>
        <begin position="7"/>
        <end position="33"/>
    </location>
</feature>
<evidence type="ECO:0000256" key="1">
    <source>
        <dbReference type="ARBA" id="ARBA00004651"/>
    </source>
</evidence>
<dbReference type="EMBL" id="WPHG01000006">
    <property type="protein sequence ID" value="MVA99536.1"/>
    <property type="molecule type" value="Genomic_DNA"/>
</dbReference>
<keyword evidence="3" id="KW-1003">Cell membrane</keyword>
<dbReference type="RefSeq" id="WP_156714825.1">
    <property type="nucleotide sequence ID" value="NZ_WPHG01000006.1"/>
</dbReference>
<comment type="function">
    <text evidence="7">Part of the tripartite ATP-independent periplasmic (TRAP) transport system.</text>
</comment>
<gene>
    <name evidence="9" type="ORF">GN330_20000</name>
</gene>
<comment type="caution">
    <text evidence="9">The sequence shown here is derived from an EMBL/GenBank/DDBJ whole genome shotgun (WGS) entry which is preliminary data.</text>
</comment>
<keyword evidence="2 7" id="KW-0813">Transport</keyword>
<accession>A0A844QHZ1</accession>
<dbReference type="AlphaFoldDB" id="A0A844QHZ1"/>
<evidence type="ECO:0000313" key="9">
    <source>
        <dbReference type="EMBL" id="MVA99536.1"/>
    </source>
</evidence>
<dbReference type="Pfam" id="PF04290">
    <property type="entry name" value="DctQ"/>
    <property type="match status" value="1"/>
</dbReference>
<keyword evidence="7" id="KW-0997">Cell inner membrane</keyword>
<keyword evidence="10" id="KW-1185">Reference proteome</keyword>
<evidence type="ECO:0000256" key="7">
    <source>
        <dbReference type="RuleBase" id="RU369079"/>
    </source>
</evidence>
<feature type="domain" description="Tripartite ATP-independent periplasmic transporters DctQ component" evidence="8">
    <location>
        <begin position="26"/>
        <end position="159"/>
    </location>
</feature>
<feature type="transmembrane region" description="Helical" evidence="7">
    <location>
        <begin position="53"/>
        <end position="71"/>
    </location>
</feature>
<evidence type="ECO:0000256" key="3">
    <source>
        <dbReference type="ARBA" id="ARBA00022475"/>
    </source>
</evidence>
<keyword evidence="5 7" id="KW-1133">Transmembrane helix</keyword>